<dbReference type="InterPro" id="IPR027409">
    <property type="entry name" value="GroEL-like_apical_dom_sf"/>
</dbReference>
<dbReference type="AlphaFoldDB" id="A0A2I4ATY6"/>
<dbReference type="InterPro" id="IPR017998">
    <property type="entry name" value="Chaperone_TCP-1"/>
</dbReference>
<dbReference type="SUPFAM" id="SSF52029">
    <property type="entry name" value="GroEL apical domain-like"/>
    <property type="match status" value="1"/>
</dbReference>
<evidence type="ECO:0000256" key="5">
    <source>
        <dbReference type="RuleBase" id="RU004187"/>
    </source>
</evidence>
<proteinExistence type="inferred from homology"/>
<evidence type="ECO:0000313" key="8">
    <source>
        <dbReference type="RefSeq" id="XP_013858962.1"/>
    </source>
</evidence>
<dbReference type="GO" id="GO:0140662">
    <property type="term" value="F:ATP-dependent protein folding chaperone"/>
    <property type="evidence" value="ECO:0007669"/>
    <property type="project" value="InterPro"/>
</dbReference>
<dbReference type="CTD" id="79738"/>
<dbReference type="PRINTS" id="PR00304">
    <property type="entry name" value="TCOMPLEXTCP1"/>
</dbReference>
<evidence type="ECO:0000256" key="6">
    <source>
        <dbReference type="SAM" id="MobiDB-lite"/>
    </source>
</evidence>
<protein>
    <submittedName>
        <fullName evidence="8">BBSome complex assembly protein BBS10</fullName>
    </submittedName>
</protein>
<dbReference type="STRING" id="52670.A0A2I4ATY6"/>
<dbReference type="SUPFAM" id="SSF48592">
    <property type="entry name" value="GroEL equatorial domain-like"/>
    <property type="match status" value="1"/>
</dbReference>
<dbReference type="FunCoup" id="A0A2I4ATY6">
    <property type="interactions" value="7"/>
</dbReference>
<keyword evidence="2 5" id="KW-0547">Nucleotide-binding</keyword>
<dbReference type="InParanoid" id="A0A2I4ATY6"/>
<dbReference type="OrthoDB" id="9393833at2759"/>
<dbReference type="Gene3D" id="1.10.560.10">
    <property type="entry name" value="GroEL-like equatorial domain"/>
    <property type="match status" value="1"/>
</dbReference>
<organism evidence="7 8">
    <name type="scientific">Austrofundulus limnaeus</name>
    <name type="common">Annual killifish</name>
    <dbReference type="NCBI Taxonomy" id="52670"/>
    <lineage>
        <taxon>Eukaryota</taxon>
        <taxon>Metazoa</taxon>
        <taxon>Chordata</taxon>
        <taxon>Craniata</taxon>
        <taxon>Vertebrata</taxon>
        <taxon>Euteleostomi</taxon>
        <taxon>Actinopterygii</taxon>
        <taxon>Neopterygii</taxon>
        <taxon>Teleostei</taxon>
        <taxon>Neoteleostei</taxon>
        <taxon>Acanthomorphata</taxon>
        <taxon>Ovalentaria</taxon>
        <taxon>Atherinomorphae</taxon>
        <taxon>Cyprinodontiformes</taxon>
        <taxon>Rivulidae</taxon>
        <taxon>Austrofundulus</taxon>
    </lineage>
</organism>
<dbReference type="GO" id="GO:0051131">
    <property type="term" value="P:chaperone-mediated protein complex assembly"/>
    <property type="evidence" value="ECO:0007669"/>
    <property type="project" value="InterPro"/>
</dbReference>
<gene>
    <name evidence="8" type="primary">bbs10</name>
</gene>
<dbReference type="Pfam" id="PF00118">
    <property type="entry name" value="Cpn60_TCP1"/>
    <property type="match status" value="2"/>
</dbReference>
<name>A0A2I4ATY6_AUSLI</name>
<evidence type="ECO:0000256" key="3">
    <source>
        <dbReference type="ARBA" id="ARBA00022840"/>
    </source>
</evidence>
<dbReference type="PANTHER" id="PTHR14667:SF2">
    <property type="entry name" value="BARDET-BIEDL SYNDROME 10 PROTEIN"/>
    <property type="match status" value="1"/>
</dbReference>
<evidence type="ECO:0000256" key="2">
    <source>
        <dbReference type="ARBA" id="ARBA00022741"/>
    </source>
</evidence>
<keyword evidence="7" id="KW-1185">Reference proteome</keyword>
<comment type="similarity">
    <text evidence="1 5">Belongs to the TCP-1 chaperonin family.</text>
</comment>
<dbReference type="Proteomes" id="UP000192220">
    <property type="component" value="Unplaced"/>
</dbReference>
<evidence type="ECO:0000256" key="4">
    <source>
        <dbReference type="ARBA" id="ARBA00023186"/>
    </source>
</evidence>
<dbReference type="KEGG" id="alim:106514307"/>
<keyword evidence="3 5" id="KW-0067">ATP-binding</keyword>
<sequence length="688" mass="74952">MAGSPAACRIPTTSWSRTAGGRGATEKKKSLLIDRLMKSISNVDILELAAVYEFHGEGMTSVEHLHLKHVLQTVCALEAVVLRSFGPDGGQVLFTRSTGQAMLSRSGTQILKALHLEHPLARVVVDCVCKHSAVTGDGSKTFVLLLASLLRMIHASASKAPIVSECSKSTEAAAARRLADKLLAFATSELADLISVSVVPRGFCVSAEDFTTKTQPPARPSDFRIQTLLSSFFHTRLDSVHCGFLSDLACELLTRWKFQNDKLSFFLQFLSDNFPALHTQVSGFPVSSSRLIEGQVIHRDFSTPCLQVHKQPVRAAVFTEHLQPTILHQSYVLELRCGGRVTGEESIVPFSARTERSLESVIATLQSFGVSLLLCAVKQSTAVLALAARAEMCLVECVSEDELSLFVRLSGVTPISDCWRIQPENIATLTFCRAILLGAHRYVHVAFCDSSGVKPCSLVICAPGEAQTDQCTSAFQDAVRVLLTMWEPVSTTEATTLKNPVQPHEGTSLHAHCPTGNAAYRSDTCALKPGCVIPAGGTFEFLLHHGLTQHSRSHSASSCTNLGVNVCQILANTLLSVPRQIYSHHPKRFLQAQTRITSLISDRSRPFMAFKNVANEDPDRGDTPSKRFMLDLGLESISCKYQLLLAVLQCATSLLRVDAMVRTHTALCSPSHKLTNISEESTDDETED</sequence>
<dbReference type="InterPro" id="IPR042619">
    <property type="entry name" value="BBS10"/>
</dbReference>
<evidence type="ECO:0000256" key="1">
    <source>
        <dbReference type="ARBA" id="ARBA00008020"/>
    </source>
</evidence>
<dbReference type="InterPro" id="IPR027413">
    <property type="entry name" value="GROEL-like_equatorial_sf"/>
</dbReference>
<keyword evidence="4 5" id="KW-0143">Chaperone</keyword>
<evidence type="ECO:0000313" key="7">
    <source>
        <dbReference type="Proteomes" id="UP000192220"/>
    </source>
</evidence>
<dbReference type="GeneID" id="106514307"/>
<dbReference type="InterPro" id="IPR002423">
    <property type="entry name" value="Cpn60/GroEL/TCP-1"/>
</dbReference>
<dbReference type="PANTHER" id="PTHR14667">
    <property type="entry name" value="BARDET-BIEDL SYNDROME 10 PROTEIN"/>
    <property type="match status" value="1"/>
</dbReference>
<dbReference type="RefSeq" id="XP_013858962.1">
    <property type="nucleotide sequence ID" value="XM_014003508.1"/>
</dbReference>
<reference evidence="8" key="1">
    <citation type="submission" date="2025-08" db="UniProtKB">
        <authorList>
            <consortium name="RefSeq"/>
        </authorList>
    </citation>
    <scope>IDENTIFICATION</scope>
    <source>
        <strain evidence="8">Quisiro</strain>
        <tissue evidence="8">Liver</tissue>
    </source>
</reference>
<dbReference type="Gene3D" id="3.50.7.10">
    <property type="entry name" value="GroEL"/>
    <property type="match status" value="1"/>
</dbReference>
<dbReference type="GO" id="GO:0005524">
    <property type="term" value="F:ATP binding"/>
    <property type="evidence" value="ECO:0007669"/>
    <property type="project" value="UniProtKB-KW"/>
</dbReference>
<feature type="region of interest" description="Disordered" evidence="6">
    <location>
        <begin position="1"/>
        <end position="22"/>
    </location>
</feature>
<accession>A0A2I4ATY6</accession>